<sequence>MRAGFDPDLFGRASGNAAARASASRRAAGPRLVPRSLAADGLGRRSRPARQATAGTDSRRAAHRDRFGRAMVRRRRDPPHQQSQSANPRRRRSRSRRPSRHARPSRPRRFGRARRAAAQHHRDAVPGRGGGDGADRRRNDRGARRSPAASGKIRLRRGHGSGPATRPDVGRYPHRARGRWRDHPARGWRAEGPTGSNGCGGRSGGRAGALVSGRWRRRGGSRTHGGSRPPHRAAGWSGSRRTAPAAEAPTPGPVPDGYLVGFPFGAAPAAALQALGRLGDVRVTPWRMLAVETSLAPPALEGVLLAADPVLQVSACSGAPFCPQAAGPTRDLARALAPAVPVGAHLHVAGCAKGCAHAAPADLTIVATPRGYDLVVRGAAADGPRIRDLRPADFADGALFEEALA</sequence>
<gene>
    <name evidence="6" type="ORF">CQW49_09585</name>
</gene>
<dbReference type="EMBL" id="CP023737">
    <property type="protein sequence ID" value="ATQ68111.1"/>
    <property type="molecule type" value="Genomic_DNA"/>
</dbReference>
<keyword evidence="2" id="KW-0479">Metal-binding</keyword>
<dbReference type="STRING" id="595536.GCA_000178815_03238"/>
<dbReference type="GO" id="GO:0051539">
    <property type="term" value="F:4 iron, 4 sulfur cluster binding"/>
    <property type="evidence" value="ECO:0007669"/>
    <property type="project" value="UniProtKB-KW"/>
</dbReference>
<keyword evidence="1" id="KW-0004">4Fe-4S</keyword>
<feature type="compositionally biased region" description="Basic and acidic residues" evidence="5">
    <location>
        <begin position="133"/>
        <end position="143"/>
    </location>
</feature>
<evidence type="ECO:0000256" key="1">
    <source>
        <dbReference type="ARBA" id="ARBA00022485"/>
    </source>
</evidence>
<keyword evidence="7" id="KW-1185">Reference proteome</keyword>
<feature type="compositionally biased region" description="Basic and acidic residues" evidence="5">
    <location>
        <begin position="179"/>
        <end position="189"/>
    </location>
</feature>
<feature type="compositionally biased region" description="Basic residues" evidence="5">
    <location>
        <begin position="88"/>
        <end position="119"/>
    </location>
</feature>
<evidence type="ECO:0000256" key="4">
    <source>
        <dbReference type="ARBA" id="ARBA00023014"/>
    </source>
</evidence>
<dbReference type="AlphaFoldDB" id="A0A2D2CZC7"/>
<evidence type="ECO:0000256" key="3">
    <source>
        <dbReference type="ARBA" id="ARBA00023004"/>
    </source>
</evidence>
<feature type="region of interest" description="Disordered" evidence="5">
    <location>
        <begin position="1"/>
        <end position="252"/>
    </location>
</feature>
<reference evidence="7" key="1">
    <citation type="submission" date="2017-10" db="EMBL/GenBank/DDBJ databases">
        <title>Completed PacBio SMRT sequence of Methylosinus trichosporium OB3b reveals presence of a third large plasmid.</title>
        <authorList>
            <person name="Charles T.C."/>
            <person name="Lynch M.D.J."/>
            <person name="Heil J.R."/>
            <person name="Cheng J."/>
        </authorList>
    </citation>
    <scope>NUCLEOTIDE SEQUENCE [LARGE SCALE GENOMIC DNA]</scope>
    <source>
        <strain evidence="7">OB3b</strain>
    </source>
</reference>
<name>A0A2D2CZC7_METT3</name>
<evidence type="ECO:0008006" key="8">
    <source>
        <dbReference type="Google" id="ProtNLM"/>
    </source>
</evidence>
<dbReference type="Gene3D" id="3.30.413.10">
    <property type="entry name" value="Sulfite Reductase Hemoprotein, domain 1"/>
    <property type="match status" value="1"/>
</dbReference>
<feature type="compositionally biased region" description="Basic and acidic residues" evidence="5">
    <location>
        <begin position="57"/>
        <end position="68"/>
    </location>
</feature>
<keyword evidence="3" id="KW-0408">Iron</keyword>
<organism evidence="6 7">
    <name type="scientific">Methylosinus trichosporium (strain ATCC 35070 / NCIMB 11131 / UNIQEM 75 / OB3b)</name>
    <dbReference type="NCBI Taxonomy" id="595536"/>
    <lineage>
        <taxon>Bacteria</taxon>
        <taxon>Pseudomonadati</taxon>
        <taxon>Pseudomonadota</taxon>
        <taxon>Alphaproteobacteria</taxon>
        <taxon>Hyphomicrobiales</taxon>
        <taxon>Methylocystaceae</taxon>
        <taxon>Methylosinus</taxon>
    </lineage>
</organism>
<evidence type="ECO:0000256" key="5">
    <source>
        <dbReference type="SAM" id="MobiDB-lite"/>
    </source>
</evidence>
<dbReference type="InterPro" id="IPR045854">
    <property type="entry name" value="NO2/SO3_Rdtase_4Fe4S_sf"/>
</dbReference>
<feature type="compositionally biased region" description="Low complexity" evidence="5">
    <location>
        <begin position="11"/>
        <end position="29"/>
    </location>
</feature>
<feature type="compositionally biased region" description="Gly residues" evidence="5">
    <location>
        <begin position="195"/>
        <end position="207"/>
    </location>
</feature>
<evidence type="ECO:0000313" key="6">
    <source>
        <dbReference type="EMBL" id="ATQ68111.1"/>
    </source>
</evidence>
<evidence type="ECO:0000256" key="2">
    <source>
        <dbReference type="ARBA" id="ARBA00022723"/>
    </source>
</evidence>
<proteinExistence type="predicted"/>
<dbReference type="GO" id="GO:0046872">
    <property type="term" value="F:metal ion binding"/>
    <property type="evidence" value="ECO:0007669"/>
    <property type="project" value="UniProtKB-KW"/>
</dbReference>
<protein>
    <recommendedName>
        <fullName evidence="8">Precorrin-3B synthase</fullName>
    </recommendedName>
</protein>
<evidence type="ECO:0000313" key="7">
    <source>
        <dbReference type="Proteomes" id="UP000230709"/>
    </source>
</evidence>
<accession>A0A2D2CZC7</accession>
<dbReference type="Proteomes" id="UP000230709">
    <property type="component" value="Chromosome"/>
</dbReference>
<dbReference type="SUPFAM" id="SSF56014">
    <property type="entry name" value="Nitrite and sulphite reductase 4Fe-4S domain-like"/>
    <property type="match status" value="1"/>
</dbReference>
<keyword evidence="4" id="KW-0411">Iron-sulfur</keyword>
<dbReference type="KEGG" id="mtw:CQW49_09585"/>